<reference evidence="1" key="1">
    <citation type="submission" date="2023-05" db="EMBL/GenBank/DDBJ databases">
        <authorList>
            <person name="Stuckert A."/>
        </authorList>
    </citation>
    <scope>NUCLEOTIDE SEQUENCE</scope>
</reference>
<sequence length="79" mass="9185">MTEWGQCMLKRTVRRSHQLSAELITKDLQTSCGLQISITIVCIDFHKLGFHGQAAAFKPYIAKCNIRCQMQWHKAHCHW</sequence>
<feature type="non-terminal residue" evidence="1">
    <location>
        <position position="79"/>
    </location>
</feature>
<protein>
    <submittedName>
        <fullName evidence="1">Uncharacterized protein</fullName>
    </submittedName>
</protein>
<accession>A0ABN9DSC7</accession>
<dbReference type="Proteomes" id="UP001162483">
    <property type="component" value="Unassembled WGS sequence"/>
</dbReference>
<organism evidence="1 2">
    <name type="scientific">Staurois parvus</name>
    <dbReference type="NCBI Taxonomy" id="386267"/>
    <lineage>
        <taxon>Eukaryota</taxon>
        <taxon>Metazoa</taxon>
        <taxon>Chordata</taxon>
        <taxon>Craniata</taxon>
        <taxon>Vertebrata</taxon>
        <taxon>Euteleostomi</taxon>
        <taxon>Amphibia</taxon>
        <taxon>Batrachia</taxon>
        <taxon>Anura</taxon>
        <taxon>Neobatrachia</taxon>
        <taxon>Ranoidea</taxon>
        <taxon>Ranidae</taxon>
        <taxon>Staurois</taxon>
    </lineage>
</organism>
<comment type="caution">
    <text evidence="1">The sequence shown here is derived from an EMBL/GenBank/DDBJ whole genome shotgun (WGS) entry which is preliminary data.</text>
</comment>
<dbReference type="EMBL" id="CATNWA010014756">
    <property type="protein sequence ID" value="CAI9575549.1"/>
    <property type="molecule type" value="Genomic_DNA"/>
</dbReference>
<gene>
    <name evidence="1" type="ORF">SPARVUS_LOCUS8212483</name>
</gene>
<proteinExistence type="predicted"/>
<name>A0ABN9DSC7_9NEOB</name>
<evidence type="ECO:0000313" key="1">
    <source>
        <dbReference type="EMBL" id="CAI9575549.1"/>
    </source>
</evidence>
<keyword evidence="2" id="KW-1185">Reference proteome</keyword>
<evidence type="ECO:0000313" key="2">
    <source>
        <dbReference type="Proteomes" id="UP001162483"/>
    </source>
</evidence>